<keyword evidence="1" id="KW-1133">Transmembrane helix</keyword>
<dbReference type="PROSITE" id="PS50887">
    <property type="entry name" value="GGDEF"/>
    <property type="match status" value="1"/>
</dbReference>
<name>A0A3B0AYL9_9BACL</name>
<accession>A0A3B0AYL9</accession>
<dbReference type="SUPFAM" id="SSF55073">
    <property type="entry name" value="Nucleotide cyclase"/>
    <property type="match status" value="1"/>
</dbReference>
<feature type="transmembrane region" description="Helical" evidence="1">
    <location>
        <begin position="34"/>
        <end position="51"/>
    </location>
</feature>
<dbReference type="SMART" id="SM00267">
    <property type="entry name" value="GGDEF"/>
    <property type="match status" value="1"/>
</dbReference>
<dbReference type="InterPro" id="IPR050469">
    <property type="entry name" value="Diguanylate_Cyclase"/>
</dbReference>
<reference evidence="3 4" key="1">
    <citation type="journal article" date="2007" name="Int. J. Syst. Evol. Microbiol.">
        <title>Paenibacillus ginsengarvi sp. nov., isolated from soil from ginseng cultivation.</title>
        <authorList>
            <person name="Yoon M.H."/>
            <person name="Ten L.N."/>
            <person name="Im W.T."/>
        </authorList>
    </citation>
    <scope>NUCLEOTIDE SEQUENCE [LARGE SCALE GENOMIC DNA]</scope>
    <source>
        <strain evidence="3 4">KCTC 13059</strain>
    </source>
</reference>
<dbReference type="Proteomes" id="UP000282311">
    <property type="component" value="Unassembled WGS sequence"/>
</dbReference>
<dbReference type="GO" id="GO:0052621">
    <property type="term" value="F:diguanylate cyclase activity"/>
    <property type="evidence" value="ECO:0007669"/>
    <property type="project" value="TreeGrafter"/>
</dbReference>
<dbReference type="AlphaFoldDB" id="A0A3B0AYL9"/>
<evidence type="ECO:0000313" key="4">
    <source>
        <dbReference type="Proteomes" id="UP000282311"/>
    </source>
</evidence>
<evidence type="ECO:0000313" key="3">
    <source>
        <dbReference type="EMBL" id="RKN65462.1"/>
    </source>
</evidence>
<dbReference type="PANTHER" id="PTHR45138">
    <property type="entry name" value="REGULATORY COMPONENTS OF SENSORY TRANSDUCTION SYSTEM"/>
    <property type="match status" value="1"/>
</dbReference>
<dbReference type="NCBIfam" id="TIGR00254">
    <property type="entry name" value="GGDEF"/>
    <property type="match status" value="1"/>
</dbReference>
<evidence type="ECO:0000256" key="1">
    <source>
        <dbReference type="SAM" id="Phobius"/>
    </source>
</evidence>
<gene>
    <name evidence="3" type="ORF">D7M11_32385</name>
</gene>
<keyword evidence="1" id="KW-0812">Transmembrane</keyword>
<keyword evidence="4" id="KW-1185">Reference proteome</keyword>
<proteinExistence type="predicted"/>
<dbReference type="Gene3D" id="3.30.70.270">
    <property type="match status" value="1"/>
</dbReference>
<dbReference type="EMBL" id="RBAH01000037">
    <property type="protein sequence ID" value="RKN65462.1"/>
    <property type="molecule type" value="Genomic_DNA"/>
</dbReference>
<protein>
    <submittedName>
        <fullName evidence="3">GGDEF domain-containing protein</fullName>
    </submittedName>
</protein>
<dbReference type="Pfam" id="PF00990">
    <property type="entry name" value="GGDEF"/>
    <property type="match status" value="1"/>
</dbReference>
<dbReference type="CDD" id="cd01949">
    <property type="entry name" value="GGDEF"/>
    <property type="match status" value="1"/>
</dbReference>
<organism evidence="3 4">
    <name type="scientific">Paenibacillus ginsengarvi</name>
    <dbReference type="NCBI Taxonomy" id="400777"/>
    <lineage>
        <taxon>Bacteria</taxon>
        <taxon>Bacillati</taxon>
        <taxon>Bacillota</taxon>
        <taxon>Bacilli</taxon>
        <taxon>Bacillales</taxon>
        <taxon>Paenibacillaceae</taxon>
        <taxon>Paenibacillus</taxon>
    </lineage>
</organism>
<sequence length="222" mass="25707">MKYYGRISSIGLSFVIQSFYVIYFYHFLGKQPELVLWCAYPALLGVFYWMGRQYDKATYYSERDPLTNLYNRRFISHVFDKIQAIASRSNSQIFVLLIDCDNFKQINDQYNHHMGDTVLRQISRMLVMSTRKSDLVARWGGDEFLIVGHYKDDEGLQVLIQRILESCGNIQIAKGIRVSVSVGSAVSTSHLQDDLTYLIKIADENMYGSKSRIEKTEKLPPK</sequence>
<feature type="domain" description="GGDEF" evidence="2">
    <location>
        <begin position="91"/>
        <end position="218"/>
    </location>
</feature>
<keyword evidence="1" id="KW-0472">Membrane</keyword>
<dbReference type="RefSeq" id="WP_120751429.1">
    <property type="nucleotide sequence ID" value="NZ_RBAH01000037.1"/>
</dbReference>
<feature type="transmembrane region" description="Helical" evidence="1">
    <location>
        <begin position="7"/>
        <end position="28"/>
    </location>
</feature>
<dbReference type="OrthoDB" id="9759607at2"/>
<evidence type="ECO:0000259" key="2">
    <source>
        <dbReference type="PROSITE" id="PS50887"/>
    </source>
</evidence>
<comment type="caution">
    <text evidence="3">The sequence shown here is derived from an EMBL/GenBank/DDBJ whole genome shotgun (WGS) entry which is preliminary data.</text>
</comment>
<dbReference type="InterPro" id="IPR000160">
    <property type="entry name" value="GGDEF_dom"/>
</dbReference>
<dbReference type="PANTHER" id="PTHR45138:SF9">
    <property type="entry name" value="DIGUANYLATE CYCLASE DGCM-RELATED"/>
    <property type="match status" value="1"/>
</dbReference>
<dbReference type="InterPro" id="IPR029787">
    <property type="entry name" value="Nucleotide_cyclase"/>
</dbReference>
<dbReference type="InterPro" id="IPR043128">
    <property type="entry name" value="Rev_trsase/Diguanyl_cyclase"/>
</dbReference>